<keyword evidence="2" id="KW-1185">Reference proteome</keyword>
<accession>A0ABS5GPK7</accession>
<proteinExistence type="predicted"/>
<dbReference type="EMBL" id="JAGRZL010000018">
    <property type="protein sequence ID" value="MBR7629060.1"/>
    <property type="molecule type" value="Genomic_DNA"/>
</dbReference>
<organism evidence="1 2">
    <name type="scientific">Aeromonas popoffii</name>
    <dbReference type="NCBI Taxonomy" id="70856"/>
    <lineage>
        <taxon>Bacteria</taxon>
        <taxon>Pseudomonadati</taxon>
        <taxon>Pseudomonadota</taxon>
        <taxon>Gammaproteobacteria</taxon>
        <taxon>Aeromonadales</taxon>
        <taxon>Aeromonadaceae</taxon>
        <taxon>Aeromonas</taxon>
    </lineage>
</organism>
<evidence type="ECO:0000313" key="1">
    <source>
        <dbReference type="EMBL" id="MBR7629060.1"/>
    </source>
</evidence>
<reference evidence="1 2" key="1">
    <citation type="submission" date="2021-04" db="EMBL/GenBank/DDBJ databases">
        <title>Draft Genome of Aeromonas popoffii ID682, isolated from a natural water source in Idaho.</title>
        <authorList>
            <person name="Testerman T."/>
            <person name="Graf J."/>
        </authorList>
    </citation>
    <scope>NUCLEOTIDE SEQUENCE [LARGE SCALE GENOMIC DNA]</scope>
    <source>
        <strain evidence="1 2">ID682</strain>
    </source>
</reference>
<sequence>MPNWPQSGSRLRLDKPVGYLGRLDVIHVAVELDHHAGLPLGGGRLIQRHRIVQTHWLLGECAISLS</sequence>
<gene>
    <name evidence="1" type="ORF">KAT72_08445</name>
</gene>
<dbReference type="RefSeq" id="WP_212513308.1">
    <property type="nucleotide sequence ID" value="NZ_CAWQDX010000039.1"/>
</dbReference>
<evidence type="ECO:0000313" key="2">
    <source>
        <dbReference type="Proteomes" id="UP000675653"/>
    </source>
</evidence>
<name>A0ABS5GPK7_9GAMM</name>
<protein>
    <submittedName>
        <fullName evidence="1">Uncharacterized protein</fullName>
    </submittedName>
</protein>
<dbReference type="Proteomes" id="UP000675653">
    <property type="component" value="Unassembled WGS sequence"/>
</dbReference>
<comment type="caution">
    <text evidence="1">The sequence shown here is derived from an EMBL/GenBank/DDBJ whole genome shotgun (WGS) entry which is preliminary data.</text>
</comment>